<evidence type="ECO:0000256" key="6">
    <source>
        <dbReference type="ARBA" id="ARBA00022692"/>
    </source>
</evidence>
<evidence type="ECO:0000256" key="11">
    <source>
        <dbReference type="ARBA" id="ARBA00025515"/>
    </source>
</evidence>
<protein>
    <recommendedName>
        <fullName evidence="3">Probable lysosomal cobalamin transporter</fullName>
    </recommendedName>
</protein>
<keyword evidence="14" id="KW-1185">Reference proteome</keyword>
<dbReference type="AlphaFoldDB" id="A0A9N9N849"/>
<keyword evidence="8 12" id="KW-0472">Membrane</keyword>
<evidence type="ECO:0000256" key="12">
    <source>
        <dbReference type="SAM" id="Phobius"/>
    </source>
</evidence>
<feature type="transmembrane region" description="Helical" evidence="12">
    <location>
        <begin position="272"/>
        <end position="295"/>
    </location>
</feature>
<dbReference type="GO" id="GO:0072665">
    <property type="term" value="P:protein localization to vacuole"/>
    <property type="evidence" value="ECO:0007669"/>
    <property type="project" value="TreeGrafter"/>
</dbReference>
<organism evidence="13 14">
    <name type="scientific">Cetraspora pellucida</name>
    <dbReference type="NCBI Taxonomy" id="1433469"/>
    <lineage>
        <taxon>Eukaryota</taxon>
        <taxon>Fungi</taxon>
        <taxon>Fungi incertae sedis</taxon>
        <taxon>Mucoromycota</taxon>
        <taxon>Glomeromycotina</taxon>
        <taxon>Glomeromycetes</taxon>
        <taxon>Diversisporales</taxon>
        <taxon>Gigasporaceae</taxon>
        <taxon>Cetraspora</taxon>
    </lineage>
</organism>
<evidence type="ECO:0000256" key="10">
    <source>
        <dbReference type="ARBA" id="ARBA00023285"/>
    </source>
</evidence>
<dbReference type="PANTHER" id="PTHR16130:SF2">
    <property type="entry name" value="LYSOSOMAL COBALAMIN TRANSPORT ESCORT PROTEIN LMBD1"/>
    <property type="match status" value="1"/>
</dbReference>
<evidence type="ECO:0000256" key="9">
    <source>
        <dbReference type="ARBA" id="ARBA00023228"/>
    </source>
</evidence>
<feature type="transmembrane region" description="Helical" evidence="12">
    <location>
        <begin position="152"/>
        <end position="173"/>
    </location>
</feature>
<dbReference type="GO" id="GO:0005774">
    <property type="term" value="C:vacuolar membrane"/>
    <property type="evidence" value="ECO:0007669"/>
    <property type="project" value="TreeGrafter"/>
</dbReference>
<comment type="subcellular location">
    <subcellularLocation>
        <location evidence="1">Lysosome membrane</location>
        <topology evidence="1">Multi-pass membrane protein</topology>
    </subcellularLocation>
</comment>
<sequence>MAALAGAWIAFIIIIGILLVFSILFTKYYQDRRDSEPLATFVTICSLTLCLSAIALFPVDIFLVSSTVNLNTGLKHDWAKDQVQNILNQINAVYYGMYGLIAIFCSFVIPFAYFYFEEYEEGESNQQPKDKKIPVDLDFFKKFLTGSLGENSISFIIAILMVIGMIIFIVYTAPGLSLLPIRMIKGAGQSGPSDSEIESHLRLNREKQRVINSKYQGSNQTMNRKDTEQLEHLITEEKILMRRLRAYEASKTGILNKILMIFRPFEYFPLDYIFMVLLILYFFISTIVGVVFIGIRFLWITLYKVHICTPTAISTFIQRITVNTPFFGVVFYYSQWAFLIVLALGFVYSTIRPQSYISLDDFDDELEESERLLNPSS</sequence>
<keyword evidence="9" id="KW-0458">Lysosome</keyword>
<evidence type="ECO:0000256" key="7">
    <source>
        <dbReference type="ARBA" id="ARBA00022989"/>
    </source>
</evidence>
<feature type="transmembrane region" description="Helical" evidence="12">
    <location>
        <begin position="6"/>
        <end position="26"/>
    </location>
</feature>
<dbReference type="InterPro" id="IPR050854">
    <property type="entry name" value="LMBD1_LysCbl_Transport"/>
</dbReference>
<comment type="similarity">
    <text evidence="2">Belongs to the LIMR family. LMBRD1 subfamily.</text>
</comment>
<proteinExistence type="inferred from homology"/>
<keyword evidence="4" id="KW-0813">Transport</keyword>
<feature type="transmembrane region" description="Helical" evidence="12">
    <location>
        <begin position="38"/>
        <end position="59"/>
    </location>
</feature>
<evidence type="ECO:0000256" key="2">
    <source>
        <dbReference type="ARBA" id="ARBA00009901"/>
    </source>
</evidence>
<keyword evidence="6 12" id="KW-0812">Transmembrane</keyword>
<evidence type="ECO:0000256" key="1">
    <source>
        <dbReference type="ARBA" id="ARBA00004155"/>
    </source>
</evidence>
<feature type="transmembrane region" description="Helical" evidence="12">
    <location>
        <begin position="326"/>
        <end position="348"/>
    </location>
</feature>
<evidence type="ECO:0000313" key="14">
    <source>
        <dbReference type="Proteomes" id="UP000789759"/>
    </source>
</evidence>
<feature type="transmembrane region" description="Helical" evidence="12">
    <location>
        <begin position="95"/>
        <end position="116"/>
    </location>
</feature>
<dbReference type="PANTHER" id="PTHR16130">
    <property type="entry name" value="LYSOSOMAL COBALAMIN TRANSPORTER-RELATED"/>
    <property type="match status" value="1"/>
</dbReference>
<gene>
    <name evidence="13" type="ORF">CPELLU_LOCUS12409</name>
</gene>
<dbReference type="Proteomes" id="UP000789759">
    <property type="component" value="Unassembled WGS sequence"/>
</dbReference>
<keyword evidence="5" id="KW-0846">Cobalamin</keyword>
<accession>A0A9N9N849</accession>
<dbReference type="InterPro" id="IPR006876">
    <property type="entry name" value="LMBR1-like_membr_prot"/>
</dbReference>
<comment type="caution">
    <text evidence="13">The sequence shown here is derived from an EMBL/GenBank/DDBJ whole genome shotgun (WGS) entry which is preliminary data.</text>
</comment>
<reference evidence="13" key="1">
    <citation type="submission" date="2021-06" db="EMBL/GenBank/DDBJ databases">
        <authorList>
            <person name="Kallberg Y."/>
            <person name="Tangrot J."/>
            <person name="Rosling A."/>
        </authorList>
    </citation>
    <scope>NUCLEOTIDE SEQUENCE</scope>
    <source>
        <strain evidence="13">FL966</strain>
    </source>
</reference>
<evidence type="ECO:0000256" key="5">
    <source>
        <dbReference type="ARBA" id="ARBA00022628"/>
    </source>
</evidence>
<evidence type="ECO:0000256" key="3">
    <source>
        <dbReference type="ARBA" id="ARBA00017088"/>
    </source>
</evidence>
<dbReference type="Pfam" id="PF04791">
    <property type="entry name" value="LMBR1"/>
    <property type="match status" value="1"/>
</dbReference>
<evidence type="ECO:0000313" key="13">
    <source>
        <dbReference type="EMBL" id="CAG8712525.1"/>
    </source>
</evidence>
<evidence type="ECO:0000256" key="8">
    <source>
        <dbReference type="ARBA" id="ARBA00023136"/>
    </source>
</evidence>
<name>A0A9N9N849_9GLOM</name>
<evidence type="ECO:0000256" key="4">
    <source>
        <dbReference type="ARBA" id="ARBA00022448"/>
    </source>
</evidence>
<dbReference type="GO" id="GO:0031419">
    <property type="term" value="F:cobalamin binding"/>
    <property type="evidence" value="ECO:0007669"/>
    <property type="project" value="UniProtKB-KW"/>
</dbReference>
<dbReference type="OrthoDB" id="73273at2759"/>
<keyword evidence="10" id="KW-0170">Cobalt</keyword>
<comment type="function">
    <text evidence="11">Probable lysosomal cobalamin transporter. Required to export cobalamin from lysosomes allowing its conversion to cofactors.</text>
</comment>
<keyword evidence="7 12" id="KW-1133">Transmembrane helix</keyword>
<dbReference type="EMBL" id="CAJVQA010011965">
    <property type="protein sequence ID" value="CAG8712525.1"/>
    <property type="molecule type" value="Genomic_DNA"/>
</dbReference>